<sequence>MGRTPPVRTAVVGTGHRARILDTARGDGDSLTVALAHRFNPGCLRTVP</sequence>
<dbReference type="Proteomes" id="UP000217446">
    <property type="component" value="Unassembled WGS sequence"/>
</dbReference>
<accession>A0A250V6N5</accession>
<reference evidence="2" key="1">
    <citation type="submission" date="2017-05" db="EMBL/GenBank/DDBJ databases">
        <title>Streptomyces olivochromogenes NBRC 3561 whole genome shotgun sequence.</title>
        <authorList>
            <person name="Dohra H."/>
            <person name="Kodani S."/>
        </authorList>
    </citation>
    <scope>NUCLEOTIDE SEQUENCE [LARGE SCALE GENOMIC DNA]</scope>
    <source>
        <strain evidence="2">NBRC 3561</strain>
    </source>
</reference>
<protein>
    <submittedName>
        <fullName evidence="1">Uncharacterized protein</fullName>
    </submittedName>
</protein>
<proteinExistence type="predicted"/>
<organism evidence="1 2">
    <name type="scientific">Streptomyces olivochromogenes</name>
    <dbReference type="NCBI Taxonomy" id="1963"/>
    <lineage>
        <taxon>Bacteria</taxon>
        <taxon>Bacillati</taxon>
        <taxon>Actinomycetota</taxon>
        <taxon>Actinomycetes</taxon>
        <taxon>Kitasatosporales</taxon>
        <taxon>Streptomycetaceae</taxon>
        <taxon>Streptomyces</taxon>
    </lineage>
</organism>
<evidence type="ECO:0000313" key="2">
    <source>
        <dbReference type="Proteomes" id="UP000217446"/>
    </source>
</evidence>
<comment type="caution">
    <text evidence="1">The sequence shown here is derived from an EMBL/GenBank/DDBJ whole genome shotgun (WGS) entry which is preliminary data.</text>
</comment>
<evidence type="ECO:0000313" key="1">
    <source>
        <dbReference type="EMBL" id="GAX49630.1"/>
    </source>
</evidence>
<gene>
    <name evidence="1" type="ORF">SO3561_01119</name>
</gene>
<name>A0A250V6N5_STROL</name>
<keyword evidence="2" id="KW-1185">Reference proteome</keyword>
<dbReference type="EMBL" id="BDQI01000001">
    <property type="protein sequence ID" value="GAX49630.1"/>
    <property type="molecule type" value="Genomic_DNA"/>
</dbReference>
<dbReference type="AlphaFoldDB" id="A0A250V6N5"/>